<keyword evidence="5 7" id="KW-0418">Kinase</keyword>
<dbReference type="EMBL" id="FOGC01000001">
    <property type="protein sequence ID" value="SEQ19913.1"/>
    <property type="molecule type" value="Genomic_DNA"/>
</dbReference>
<dbReference type="AlphaFoldDB" id="A0A1H9E3T4"/>
<evidence type="ECO:0000313" key="8">
    <source>
        <dbReference type="Proteomes" id="UP000242515"/>
    </source>
</evidence>
<protein>
    <recommendedName>
        <fullName evidence="5 6">Dephospho-CoA kinase</fullName>
        <ecNumber evidence="5 6">2.7.1.24</ecNumber>
    </recommendedName>
    <alternativeName>
        <fullName evidence="5">Dephosphocoenzyme A kinase</fullName>
    </alternativeName>
</protein>
<dbReference type="GO" id="GO:0004140">
    <property type="term" value="F:dephospho-CoA kinase activity"/>
    <property type="evidence" value="ECO:0007669"/>
    <property type="project" value="UniProtKB-UniRule"/>
</dbReference>
<dbReference type="GO" id="GO:0015937">
    <property type="term" value="P:coenzyme A biosynthetic process"/>
    <property type="evidence" value="ECO:0007669"/>
    <property type="project" value="UniProtKB-UniRule"/>
</dbReference>
<dbReference type="GO" id="GO:0005524">
    <property type="term" value="F:ATP binding"/>
    <property type="evidence" value="ECO:0007669"/>
    <property type="project" value="UniProtKB-UniRule"/>
</dbReference>
<evidence type="ECO:0000256" key="5">
    <source>
        <dbReference type="HAMAP-Rule" id="MF_00376"/>
    </source>
</evidence>
<dbReference type="CDD" id="cd02022">
    <property type="entry name" value="DPCK"/>
    <property type="match status" value="1"/>
</dbReference>
<keyword evidence="8" id="KW-1185">Reference proteome</keyword>
<organism evidence="7 8">
    <name type="scientific">Rosenbergiella nectarea</name>
    <dbReference type="NCBI Taxonomy" id="988801"/>
    <lineage>
        <taxon>Bacteria</taxon>
        <taxon>Pseudomonadati</taxon>
        <taxon>Pseudomonadota</taxon>
        <taxon>Gammaproteobacteria</taxon>
        <taxon>Enterobacterales</taxon>
        <taxon>Erwiniaceae</taxon>
        <taxon>Rosenbergiella</taxon>
    </lineage>
</organism>
<dbReference type="Gene3D" id="3.40.50.300">
    <property type="entry name" value="P-loop containing nucleotide triphosphate hydrolases"/>
    <property type="match status" value="1"/>
</dbReference>
<dbReference type="PANTHER" id="PTHR10695:SF46">
    <property type="entry name" value="BIFUNCTIONAL COENZYME A SYNTHASE-RELATED"/>
    <property type="match status" value="1"/>
</dbReference>
<comment type="function">
    <text evidence="5">Catalyzes the phosphorylation of the 3'-hydroxyl group of dephosphocoenzyme A to form coenzyme A.</text>
</comment>
<evidence type="ECO:0000313" key="7">
    <source>
        <dbReference type="EMBL" id="SEQ19913.1"/>
    </source>
</evidence>
<dbReference type="InterPro" id="IPR001977">
    <property type="entry name" value="Depp_CoAkinase"/>
</dbReference>
<dbReference type="NCBIfam" id="TIGR00152">
    <property type="entry name" value="dephospho-CoA kinase"/>
    <property type="match status" value="1"/>
</dbReference>
<keyword evidence="2 5" id="KW-0547">Nucleotide-binding</keyword>
<evidence type="ECO:0000256" key="1">
    <source>
        <dbReference type="ARBA" id="ARBA00009018"/>
    </source>
</evidence>
<dbReference type="UniPathway" id="UPA00241">
    <property type="reaction ID" value="UER00356"/>
</dbReference>
<keyword evidence="4 5" id="KW-0173">Coenzyme A biosynthesis</keyword>
<dbReference type="InterPro" id="IPR027417">
    <property type="entry name" value="P-loop_NTPase"/>
</dbReference>
<gene>
    <name evidence="5" type="primary">coaE</name>
    <name evidence="7" type="ORF">SAMN05216522_101500</name>
</gene>
<reference evidence="8" key="1">
    <citation type="submission" date="2016-10" db="EMBL/GenBank/DDBJ databases">
        <authorList>
            <person name="Varghese N."/>
            <person name="Submissions S."/>
        </authorList>
    </citation>
    <scope>NUCLEOTIDE SEQUENCE [LARGE SCALE GENOMIC DNA]</scope>
    <source>
        <strain evidence="8">8N4</strain>
    </source>
</reference>
<accession>A0A1H9E3T4</accession>
<keyword evidence="5" id="KW-0963">Cytoplasm</keyword>
<evidence type="ECO:0000256" key="3">
    <source>
        <dbReference type="ARBA" id="ARBA00022840"/>
    </source>
</evidence>
<comment type="subcellular location">
    <subcellularLocation>
        <location evidence="5">Cytoplasm</location>
    </subcellularLocation>
</comment>
<dbReference type="Pfam" id="PF01121">
    <property type="entry name" value="CoaE"/>
    <property type="match status" value="1"/>
</dbReference>
<keyword evidence="5" id="KW-0808">Transferase</keyword>
<evidence type="ECO:0000256" key="6">
    <source>
        <dbReference type="NCBIfam" id="TIGR00152"/>
    </source>
</evidence>
<comment type="catalytic activity">
    <reaction evidence="5">
        <text>3'-dephospho-CoA + ATP = ADP + CoA + H(+)</text>
        <dbReference type="Rhea" id="RHEA:18245"/>
        <dbReference type="ChEBI" id="CHEBI:15378"/>
        <dbReference type="ChEBI" id="CHEBI:30616"/>
        <dbReference type="ChEBI" id="CHEBI:57287"/>
        <dbReference type="ChEBI" id="CHEBI:57328"/>
        <dbReference type="ChEBI" id="CHEBI:456216"/>
        <dbReference type="EC" id="2.7.1.24"/>
    </reaction>
</comment>
<feature type="binding site" evidence="5">
    <location>
        <begin position="12"/>
        <end position="17"/>
    </location>
    <ligand>
        <name>ATP</name>
        <dbReference type="ChEBI" id="CHEBI:30616"/>
    </ligand>
</feature>
<comment type="similarity">
    <text evidence="1 5">Belongs to the CoaE family.</text>
</comment>
<dbReference type="PANTHER" id="PTHR10695">
    <property type="entry name" value="DEPHOSPHO-COA KINASE-RELATED"/>
    <property type="match status" value="1"/>
</dbReference>
<dbReference type="SUPFAM" id="SSF52540">
    <property type="entry name" value="P-loop containing nucleoside triphosphate hydrolases"/>
    <property type="match status" value="1"/>
</dbReference>
<evidence type="ECO:0000256" key="2">
    <source>
        <dbReference type="ARBA" id="ARBA00022741"/>
    </source>
</evidence>
<dbReference type="RefSeq" id="WP_092672198.1">
    <property type="nucleotide sequence ID" value="NZ_FOGC01000001.1"/>
</dbReference>
<dbReference type="STRING" id="988801.SAMN05216522_101500"/>
<dbReference type="PROSITE" id="PS51219">
    <property type="entry name" value="DPCK"/>
    <property type="match status" value="1"/>
</dbReference>
<comment type="pathway">
    <text evidence="5">Cofactor biosynthesis; coenzyme A biosynthesis; CoA from (R)-pantothenate: step 5/5.</text>
</comment>
<dbReference type="GO" id="GO:0005737">
    <property type="term" value="C:cytoplasm"/>
    <property type="evidence" value="ECO:0007669"/>
    <property type="project" value="UniProtKB-SubCell"/>
</dbReference>
<dbReference type="HAMAP" id="MF_00376">
    <property type="entry name" value="Dephospho_CoA_kinase"/>
    <property type="match status" value="1"/>
</dbReference>
<keyword evidence="3 5" id="KW-0067">ATP-binding</keyword>
<sequence length="205" mass="23276">MAYIVALTGGIASGKSTVADLFAARQIEIIDADLIAREVVEPGQPALATMRDYFGRHILLDNGQLDRKQLREIIFSDPKHKQWLNNLLHPLIQQRTQQKITQCSGQWCLWVVPLLVENQLQHLAQRVIVVDSEEEKQIERVYKRDSISRSQALAIIHSQATRQQRLAIADDIIDNNLSKSALAEKVSQLILTYNQLASEYKGRNL</sequence>
<dbReference type="EC" id="2.7.1.24" evidence="5 6"/>
<name>A0A1H9E3T4_9GAMM</name>
<proteinExistence type="inferred from homology"/>
<dbReference type="OrthoDB" id="9812943at2"/>
<dbReference type="Proteomes" id="UP000242515">
    <property type="component" value="Unassembled WGS sequence"/>
</dbReference>
<evidence type="ECO:0000256" key="4">
    <source>
        <dbReference type="ARBA" id="ARBA00022993"/>
    </source>
</evidence>